<dbReference type="SUPFAM" id="SSF161111">
    <property type="entry name" value="Cation efflux protein transmembrane domain-like"/>
    <property type="match status" value="1"/>
</dbReference>
<evidence type="ECO:0000256" key="2">
    <source>
        <dbReference type="ARBA" id="ARBA00004141"/>
    </source>
</evidence>
<evidence type="ECO:0000256" key="9">
    <source>
        <dbReference type="ARBA" id="ARBA00022741"/>
    </source>
</evidence>
<dbReference type="GO" id="GO:0005737">
    <property type="term" value="C:cytoplasm"/>
    <property type="evidence" value="ECO:0007669"/>
    <property type="project" value="UniProtKB-SubCell"/>
</dbReference>
<dbReference type="InterPro" id="IPR052288">
    <property type="entry name" value="GH45_Enzymes"/>
</dbReference>
<comment type="catalytic activity">
    <reaction evidence="21">
        <text>dITP + H2O = dIMP + diphosphate + H(+)</text>
        <dbReference type="Rhea" id="RHEA:28342"/>
        <dbReference type="ChEBI" id="CHEBI:15377"/>
        <dbReference type="ChEBI" id="CHEBI:15378"/>
        <dbReference type="ChEBI" id="CHEBI:33019"/>
        <dbReference type="ChEBI" id="CHEBI:61194"/>
        <dbReference type="ChEBI" id="CHEBI:61382"/>
        <dbReference type="EC" id="3.6.1.66"/>
    </reaction>
    <physiologicalReaction direction="left-to-right" evidence="21">
        <dbReference type="Rhea" id="RHEA:28343"/>
    </physiologicalReaction>
</comment>
<comment type="cofactor">
    <cofactor evidence="23">
        <name>Mg(2+)</name>
        <dbReference type="ChEBI" id="CHEBI:18420"/>
    </cofactor>
    <cofactor evidence="23">
        <name>Mn(2+)</name>
        <dbReference type="ChEBI" id="CHEBI:29035"/>
    </cofactor>
    <text evidence="23">Binds 1 divalent metal cation per subunit; can use either Mg(2+) or Mn(2+).</text>
</comment>
<reference evidence="27 28" key="1">
    <citation type="journal article" date="2017" name="Mycologia">
        <title>Bifiguratus adelaidae, gen. et sp. nov., a new member of Mucoromycotina in endophytic and soil-dwelling habitats.</title>
        <authorList>
            <person name="Torres-Cruz T.J."/>
            <person name="Billingsley Tobias T.L."/>
            <person name="Almatruk M."/>
            <person name="Hesse C."/>
            <person name="Kuske C.R."/>
            <person name="Desiro A."/>
            <person name="Benucci G.M."/>
            <person name="Bonito G."/>
            <person name="Stajich J.E."/>
            <person name="Dunlap C."/>
            <person name="Arnold A.E."/>
            <person name="Porras-Alfaro A."/>
        </authorList>
    </citation>
    <scope>NUCLEOTIDE SEQUENCE [LARGE SCALE GENOMIC DNA]</scope>
    <source>
        <strain evidence="27 28">AZ0501</strain>
    </source>
</reference>
<dbReference type="SUPFAM" id="SSF50685">
    <property type="entry name" value="Barwin-like endoglucanases"/>
    <property type="match status" value="1"/>
</dbReference>
<comment type="catalytic activity">
    <reaction evidence="23">
        <text>XTP + H2O = XMP + diphosphate + H(+)</text>
        <dbReference type="Rhea" id="RHEA:28610"/>
        <dbReference type="ChEBI" id="CHEBI:15377"/>
        <dbReference type="ChEBI" id="CHEBI:15378"/>
        <dbReference type="ChEBI" id="CHEBI:33019"/>
        <dbReference type="ChEBI" id="CHEBI:57464"/>
        <dbReference type="ChEBI" id="CHEBI:61314"/>
        <dbReference type="EC" id="3.6.1.66"/>
    </reaction>
</comment>
<dbReference type="GO" id="GO:0035870">
    <property type="term" value="F:dITP diphosphatase activity"/>
    <property type="evidence" value="ECO:0007669"/>
    <property type="project" value="UniProtKB-UniRule"/>
</dbReference>
<dbReference type="Gene3D" id="3.90.950.10">
    <property type="match status" value="1"/>
</dbReference>
<evidence type="ECO:0000313" key="28">
    <source>
        <dbReference type="Proteomes" id="UP000242875"/>
    </source>
</evidence>
<dbReference type="GO" id="GO:0008324">
    <property type="term" value="F:monoatomic cation transmembrane transporter activity"/>
    <property type="evidence" value="ECO:0007669"/>
    <property type="project" value="InterPro"/>
</dbReference>
<dbReference type="InterPro" id="IPR002524">
    <property type="entry name" value="Cation_efflux"/>
</dbReference>
<dbReference type="GO" id="GO:0009204">
    <property type="term" value="P:deoxyribonucleoside triphosphate catabolic process"/>
    <property type="evidence" value="ECO:0007669"/>
    <property type="project" value="UniProtKB-UniRule"/>
</dbReference>
<keyword evidence="13" id="KW-0136">Cellulose degradation</keyword>
<feature type="binding site" evidence="23">
    <location>
        <begin position="758"/>
        <end position="763"/>
    </location>
    <ligand>
        <name>ITP</name>
        <dbReference type="ChEBI" id="CHEBI:61402"/>
    </ligand>
</feature>
<keyword evidence="14 23" id="KW-0546">Nucleotide metabolism</keyword>
<dbReference type="Pfam" id="PF01545">
    <property type="entry name" value="Cation_efflux"/>
    <property type="match status" value="2"/>
</dbReference>
<organism evidence="27 28">
    <name type="scientific">Bifiguratus adelaidae</name>
    <dbReference type="NCBI Taxonomy" id="1938954"/>
    <lineage>
        <taxon>Eukaryota</taxon>
        <taxon>Fungi</taxon>
        <taxon>Fungi incertae sedis</taxon>
        <taxon>Mucoromycota</taxon>
        <taxon>Mucoromycotina</taxon>
        <taxon>Endogonomycetes</taxon>
        <taxon>Endogonales</taxon>
        <taxon>Endogonales incertae sedis</taxon>
        <taxon>Bifiguratus</taxon>
    </lineage>
</organism>
<comment type="similarity">
    <text evidence="23">Belongs to the HAM1 NTPase family.</text>
</comment>
<keyword evidence="11 23" id="KW-0460">Magnesium</keyword>
<dbReference type="GO" id="GO:0046872">
    <property type="term" value="F:metal ion binding"/>
    <property type="evidence" value="ECO:0007669"/>
    <property type="project" value="UniProtKB-KW"/>
</dbReference>
<dbReference type="InterPro" id="IPR002637">
    <property type="entry name" value="RdgB/HAM1"/>
</dbReference>
<proteinExistence type="inferred from homology"/>
<comment type="caution">
    <text evidence="27">The sequence shown here is derived from an EMBL/GenBank/DDBJ whole genome shotgun (WGS) entry which is preliminary data.</text>
</comment>
<comment type="similarity">
    <text evidence="3">Belongs to the glycosyl hydrolase 45 (cellulase K) family.</text>
</comment>
<protein>
    <recommendedName>
        <fullName evidence="23">Inosine triphosphate pyrophosphatase</fullName>
        <shortName evidence="23">ITPase</shortName>
        <shortName evidence="23">Inosine triphosphatase</shortName>
        <ecNumber evidence="23">3.6.1.66</ecNumber>
    </recommendedName>
    <alternativeName>
        <fullName evidence="23">Non-canonical purine NTP pyrophosphatase</fullName>
    </alternativeName>
    <alternativeName>
        <fullName evidence="23">Non-standard purine NTP pyrophosphatase</fullName>
    </alternativeName>
    <alternativeName>
        <fullName evidence="23">Nucleoside-triphosphate diphosphatase</fullName>
    </alternativeName>
    <alternativeName>
        <fullName evidence="23">Nucleoside-triphosphate pyrophosphatase</fullName>
        <shortName evidence="23">NTPase</shortName>
    </alternativeName>
    <alternativeName>
        <fullName evidence="23">XTP/dITP diphosphatase</fullName>
    </alternativeName>
</protein>
<keyword evidence="18" id="KW-0624">Polysaccharide degradation</keyword>
<evidence type="ECO:0000256" key="15">
    <source>
        <dbReference type="ARBA" id="ARBA00023136"/>
    </source>
</evidence>
<dbReference type="GO" id="GO:0005634">
    <property type="term" value="C:nucleus"/>
    <property type="evidence" value="ECO:0007669"/>
    <property type="project" value="UniProtKB-SubCell"/>
</dbReference>
<evidence type="ECO:0000256" key="16">
    <source>
        <dbReference type="ARBA" id="ARBA00023277"/>
    </source>
</evidence>
<dbReference type="EMBL" id="MVBO01000046">
    <property type="protein sequence ID" value="OZJ04288.1"/>
    <property type="molecule type" value="Genomic_DNA"/>
</dbReference>
<evidence type="ECO:0000256" key="1">
    <source>
        <dbReference type="ARBA" id="ARBA00000966"/>
    </source>
</evidence>
<keyword evidence="15" id="KW-0472">Membrane</keyword>
<feature type="chain" id="PRO_5012311616" description="Inosine triphosphate pyrophosphatase" evidence="25">
    <location>
        <begin position="19"/>
        <end position="926"/>
    </location>
</feature>
<comment type="subunit">
    <text evidence="23">Homodimer.</text>
</comment>
<keyword evidence="6" id="KW-0812">Transmembrane</keyword>
<evidence type="ECO:0000256" key="14">
    <source>
        <dbReference type="ARBA" id="ARBA00023080"/>
    </source>
</evidence>
<dbReference type="Pfam" id="PF00734">
    <property type="entry name" value="CBM_1"/>
    <property type="match status" value="1"/>
</dbReference>
<dbReference type="InterPro" id="IPR036837">
    <property type="entry name" value="Cation_efflux_CTD_sf"/>
</dbReference>
<dbReference type="GO" id="GO:0009117">
    <property type="term" value="P:nucleotide metabolic process"/>
    <property type="evidence" value="ECO:0007669"/>
    <property type="project" value="UniProtKB-KW"/>
</dbReference>
<evidence type="ECO:0000256" key="13">
    <source>
        <dbReference type="ARBA" id="ARBA00023001"/>
    </source>
</evidence>
<dbReference type="EC" id="3.6.1.66" evidence="23"/>
<dbReference type="InterPro" id="IPR036908">
    <property type="entry name" value="RlpA-like_sf"/>
</dbReference>
<dbReference type="Pfam" id="PF01725">
    <property type="entry name" value="Ham1p_like"/>
    <property type="match status" value="1"/>
</dbReference>
<keyword evidence="9 23" id="KW-0547">Nucleotide-binding</keyword>
<keyword evidence="23" id="KW-0464">Manganese</keyword>
<comment type="catalytic activity">
    <reaction evidence="20">
        <text>ITP + H2O = IMP + diphosphate + H(+)</text>
        <dbReference type="Rhea" id="RHEA:29399"/>
        <dbReference type="ChEBI" id="CHEBI:15377"/>
        <dbReference type="ChEBI" id="CHEBI:15378"/>
        <dbReference type="ChEBI" id="CHEBI:33019"/>
        <dbReference type="ChEBI" id="CHEBI:58053"/>
        <dbReference type="ChEBI" id="CHEBI:61402"/>
        <dbReference type="EC" id="3.6.1.66"/>
    </reaction>
    <physiologicalReaction direction="left-to-right" evidence="20">
        <dbReference type="Rhea" id="RHEA:29400"/>
    </physiologicalReaction>
</comment>
<keyword evidence="5 23" id="KW-0963">Cytoplasm</keyword>
<comment type="function">
    <text evidence="23">Pyrophosphatase that hydrolyzes non-canonical purine nucleotides such as inosine triphosphate (ITP), deoxyinosine triphosphate (dITP) or xanthosine 5'-triphosphate (XTP) to their respective monophosphate derivatives. The enzyme does not distinguish between the deoxy- and ribose forms. Probably excludes non-canonical purines from RNA and DNA precursor pools, thus preventing their incorporation into RNA and DNA and avoiding chromosomal lesions.</text>
</comment>
<dbReference type="SUPFAM" id="SSF160240">
    <property type="entry name" value="Cation efflux protein cytoplasmic domain-like"/>
    <property type="match status" value="1"/>
</dbReference>
<dbReference type="FunFam" id="3.90.950.10:FF:000003">
    <property type="entry name" value="Inosine triphosphate pyrophosphatase"/>
    <property type="match status" value="1"/>
</dbReference>
<evidence type="ECO:0000256" key="17">
    <source>
        <dbReference type="ARBA" id="ARBA00023295"/>
    </source>
</evidence>
<keyword evidence="12" id="KW-1133">Transmembrane helix</keyword>
<dbReference type="GO" id="GO:0030245">
    <property type="term" value="P:cellulose catabolic process"/>
    <property type="evidence" value="ECO:0007669"/>
    <property type="project" value="UniProtKB-KW"/>
</dbReference>
<keyword evidence="8 25" id="KW-0732">Signal</keyword>
<feature type="binding site" evidence="23">
    <location>
        <position position="786"/>
    </location>
    <ligand>
        <name>Mg(2+)</name>
        <dbReference type="ChEBI" id="CHEBI:18420"/>
    </ligand>
</feature>
<sequence>MVKILLTVVALSIAAVHADNLSPGGTATRYWDCCKPSGGISGKAAVNRPVFSCAQDGVTHVDPSTNSACAGGTAYTCTNYQPFVSSCNPNLSYAFGARAQSNDESTFECACYQVTFAQLPGKTLIVQATNDGGDVPATNFDIQIPGGGVGLFDACTAEYNAPPGGWGAQYGGISSQTQCSQLPASLQKGCNWRFTWFADNPTISSISRVKCPSQLTDLSGCIRNDDASQPAPSVGCNGPQPSTSNMSTSTSKASSTPKPTATCAALYAQCGGQGYTGPTCCISSTCQYQNPSEFADKDLVLDTFAFMLRFTSTLGHSTMFVCRRTCHPQSGLFQGSSGTISPRARLVTGGLFVRQGRFLSTLRPDNPQDKTSSTPSSHPDSHSHSHSHGHAHGHEGHSHAHLVDALETTSSRGWRITVVGLVANVGLCVTKGVAGWVMNSASLVADAAHSLSDMISDFVTLYTYRVSRRPPDELHPYGYGKYETVGSLAVSSILIVGALGIGYHSYELLLQVLPETFTGALNSNALPDAAVASAPTSHASVDAGIAAAKEAHEGASLSNLLPFHSHAHEHHDTLLNPNAAWFALASVIIKEWLYQATIKVGKDERSDVLIANAWHHRSDAFSSIVALAAIAGSHFGVPILDPLGGILVSGMILKTGVEIMLGSLKELVDANVDDDVLQQVQQAITRLQKTQPDLIDFHSIRGRKAGPFILVDLILQVNPTLTVEKAHRVEDAVRRARSNLRIDNYRESMGKHQLVFVTGNKNKLAEVQAILGDTVDLVNRSLDLPEIQGTPEEVARAKCIAAAEQDHVSPKIPVSALTLFKGYPVHTWHEGLNKLLAGYEDKSAYALCIFALSKGPGEVPILFEGRTDGRIVPARGPNNFGWDPIFEPTGFDETYAEMPKSTKNTISHRFRALEKLSAYLSHYPPQ</sequence>
<evidence type="ECO:0000256" key="21">
    <source>
        <dbReference type="ARBA" id="ARBA00093255"/>
    </source>
</evidence>
<feature type="binding site" evidence="23">
    <location>
        <begin position="880"/>
        <end position="883"/>
    </location>
    <ligand>
        <name>ITP</name>
        <dbReference type="ChEBI" id="CHEBI:61402"/>
    </ligand>
</feature>
<dbReference type="GO" id="GO:0000166">
    <property type="term" value="F:nucleotide binding"/>
    <property type="evidence" value="ECO:0007669"/>
    <property type="project" value="UniProtKB-KW"/>
</dbReference>
<accession>A0A261Y136</accession>
<evidence type="ECO:0000313" key="27">
    <source>
        <dbReference type="EMBL" id="OZJ04288.1"/>
    </source>
</evidence>
<evidence type="ECO:0000256" key="4">
    <source>
        <dbReference type="ARBA" id="ARBA00022448"/>
    </source>
</evidence>
<evidence type="ECO:0000256" key="12">
    <source>
        <dbReference type="ARBA" id="ARBA00022989"/>
    </source>
</evidence>
<evidence type="ECO:0000256" key="22">
    <source>
        <dbReference type="ARBA" id="ARBA00093271"/>
    </source>
</evidence>
<comment type="catalytic activity">
    <reaction evidence="1">
        <text>Endohydrolysis of (1-&gt;4)-beta-D-glucosidic linkages in cellulose, lichenin and cereal beta-D-glucans.</text>
        <dbReference type="EC" id="3.2.1.4"/>
    </reaction>
</comment>
<evidence type="ECO:0000256" key="18">
    <source>
        <dbReference type="ARBA" id="ARBA00023326"/>
    </source>
</evidence>
<feature type="binding site" evidence="23">
    <location>
        <position position="798"/>
    </location>
    <ligand>
        <name>ITP</name>
        <dbReference type="ChEBI" id="CHEBI:61402"/>
    </ligand>
</feature>
<dbReference type="AlphaFoldDB" id="A0A261Y136"/>
<dbReference type="SUPFAM" id="SSF57180">
    <property type="entry name" value="Cellulose-binding domain"/>
    <property type="match status" value="1"/>
</dbReference>
<comment type="subcellular location">
    <subcellularLocation>
        <location evidence="23">Cytoplasm</location>
    </subcellularLocation>
    <subcellularLocation>
        <location evidence="23">Nucleus</location>
    </subcellularLocation>
    <subcellularLocation>
        <location evidence="2">Membrane</location>
        <topology evidence="2">Multi-pass membrane protein</topology>
    </subcellularLocation>
</comment>
<feature type="domain" description="CBM1" evidence="26">
    <location>
        <begin position="262"/>
        <end position="299"/>
    </location>
</feature>
<dbReference type="GO" id="GO:0030248">
    <property type="term" value="F:cellulose binding"/>
    <property type="evidence" value="ECO:0007669"/>
    <property type="project" value="InterPro"/>
</dbReference>
<evidence type="ECO:0000256" key="25">
    <source>
        <dbReference type="SAM" id="SignalP"/>
    </source>
</evidence>
<comment type="catalytic activity">
    <reaction evidence="22">
        <text>N(6)-hydroxy-dATP + H2O = N(6)-hydroxy-dAMP + diphosphate + H(+)</text>
        <dbReference type="Rhea" id="RHEA:83971"/>
        <dbReference type="ChEBI" id="CHEBI:15377"/>
        <dbReference type="ChEBI" id="CHEBI:15378"/>
        <dbReference type="ChEBI" id="CHEBI:33019"/>
        <dbReference type="ChEBI" id="CHEBI:233529"/>
        <dbReference type="ChEBI" id="CHEBI:233530"/>
    </reaction>
    <physiologicalReaction direction="left-to-right" evidence="22">
        <dbReference type="Rhea" id="RHEA:83972"/>
    </physiologicalReaction>
</comment>
<name>A0A261Y136_9FUNG</name>
<dbReference type="InterPro" id="IPR029001">
    <property type="entry name" value="ITPase-like_fam"/>
</dbReference>
<dbReference type="SMART" id="SM00236">
    <property type="entry name" value="fCBD"/>
    <property type="match status" value="1"/>
</dbReference>
<dbReference type="NCBIfam" id="TIGR01297">
    <property type="entry name" value="CDF"/>
    <property type="match status" value="2"/>
</dbReference>
<evidence type="ECO:0000256" key="24">
    <source>
        <dbReference type="SAM" id="MobiDB-lite"/>
    </source>
</evidence>
<evidence type="ECO:0000256" key="10">
    <source>
        <dbReference type="ARBA" id="ARBA00022801"/>
    </source>
</evidence>
<evidence type="ECO:0000256" key="7">
    <source>
        <dbReference type="ARBA" id="ARBA00022723"/>
    </source>
</evidence>
<dbReference type="Gene3D" id="2.40.40.10">
    <property type="entry name" value="RlpA-like domain"/>
    <property type="match status" value="1"/>
</dbReference>
<dbReference type="CDD" id="cd00515">
    <property type="entry name" value="HAM1"/>
    <property type="match status" value="1"/>
</dbReference>
<comment type="caution">
    <text evidence="23">Lacks conserved residue(s) required for the propagation of feature annotation.</text>
</comment>
<dbReference type="InterPro" id="IPR000334">
    <property type="entry name" value="Glyco_hydro_45"/>
</dbReference>
<dbReference type="GO" id="GO:0030003">
    <property type="term" value="P:intracellular monoatomic cation homeostasis"/>
    <property type="evidence" value="ECO:0007669"/>
    <property type="project" value="UniProtKB-ARBA"/>
</dbReference>
<evidence type="ECO:0000256" key="8">
    <source>
        <dbReference type="ARBA" id="ARBA00022729"/>
    </source>
</evidence>
<evidence type="ECO:0000259" key="26">
    <source>
        <dbReference type="PROSITE" id="PS51164"/>
    </source>
</evidence>
<dbReference type="GO" id="GO:0036220">
    <property type="term" value="F:ITP diphosphatase activity"/>
    <property type="evidence" value="ECO:0007669"/>
    <property type="project" value="UniProtKB-UniRule"/>
</dbReference>
<dbReference type="Gene3D" id="3.30.70.1350">
    <property type="entry name" value="Cation efflux protein, cytoplasmic domain"/>
    <property type="match status" value="1"/>
</dbReference>
<feature type="binding site" evidence="23">
    <location>
        <begin position="908"/>
        <end position="909"/>
    </location>
    <ligand>
        <name>ITP</name>
        <dbReference type="ChEBI" id="CHEBI:61402"/>
    </ligand>
</feature>
<dbReference type="InterPro" id="IPR027469">
    <property type="entry name" value="Cation_efflux_TMD_sf"/>
</dbReference>
<dbReference type="HAMAP" id="MF_03148">
    <property type="entry name" value="HAM1_NTPase"/>
    <property type="match status" value="1"/>
</dbReference>
<dbReference type="InterPro" id="IPR058533">
    <property type="entry name" value="Cation_efflux_TM"/>
</dbReference>
<dbReference type="GO" id="GO:0016020">
    <property type="term" value="C:membrane"/>
    <property type="evidence" value="ECO:0007669"/>
    <property type="project" value="UniProtKB-SubCell"/>
</dbReference>
<evidence type="ECO:0000256" key="19">
    <source>
        <dbReference type="ARBA" id="ARBA00054940"/>
    </source>
</evidence>
<keyword evidence="17" id="KW-0326">Glycosidase</keyword>
<evidence type="ECO:0000256" key="23">
    <source>
        <dbReference type="HAMAP-Rule" id="MF_03148"/>
    </source>
</evidence>
<keyword evidence="28" id="KW-1185">Reference proteome</keyword>
<evidence type="ECO:0000256" key="11">
    <source>
        <dbReference type="ARBA" id="ARBA00022842"/>
    </source>
</evidence>
<dbReference type="PROSITE" id="PS51164">
    <property type="entry name" value="CBM1_2"/>
    <property type="match status" value="1"/>
</dbReference>
<comment type="function">
    <text evidence="19">Pyrophosphatase that hydrolyzes the non-canonical purine nucleotides inosine triphosphate (ITP), deoxyinosine triphosphate (dITP) as well as 2'-deoxy-N-6-hydroxylaminopurine triphosphate (dHAPTP) and xanthosine 5'-triphosphate (XTP) to their respective monophosphate derivatives. The enzyme does not distinguish between the deoxy- and ribose forms. Probably excludes non-canonical purines from RNA and DNA precursor pools, thus preventing their incorporation into RNA and DNA and avoiding chromosomal lesions.</text>
</comment>
<dbReference type="OrthoDB" id="435980at2759"/>
<evidence type="ECO:0000256" key="6">
    <source>
        <dbReference type="ARBA" id="ARBA00022692"/>
    </source>
</evidence>
<dbReference type="InterPro" id="IPR027502">
    <property type="entry name" value="ITPase"/>
</dbReference>
<dbReference type="InterPro" id="IPR027470">
    <property type="entry name" value="Cation_efflux_CTD"/>
</dbReference>
<gene>
    <name evidence="27" type="ORF">BZG36_02578</name>
</gene>
<feature type="signal peptide" evidence="25">
    <location>
        <begin position="1"/>
        <end position="18"/>
    </location>
</feature>
<feature type="compositionally biased region" description="Low complexity" evidence="24">
    <location>
        <begin position="242"/>
        <end position="256"/>
    </location>
</feature>
<dbReference type="GO" id="GO:0098771">
    <property type="term" value="P:inorganic ion homeostasis"/>
    <property type="evidence" value="ECO:0007669"/>
    <property type="project" value="UniProtKB-ARBA"/>
</dbReference>
<evidence type="ECO:0000256" key="3">
    <source>
        <dbReference type="ARBA" id="ARBA00007793"/>
    </source>
</evidence>
<dbReference type="PANTHER" id="PTHR39730:SF1">
    <property type="entry name" value="ENDOGLUCANASE 1"/>
    <property type="match status" value="1"/>
</dbReference>
<dbReference type="GO" id="GO:0005576">
    <property type="term" value="C:extracellular region"/>
    <property type="evidence" value="ECO:0007669"/>
    <property type="project" value="InterPro"/>
</dbReference>
<keyword evidence="10 23" id="KW-0378">Hydrolase</keyword>
<feature type="region of interest" description="Disordered" evidence="24">
    <location>
        <begin position="229"/>
        <end position="256"/>
    </location>
</feature>
<dbReference type="PANTHER" id="PTHR39730">
    <property type="entry name" value="ENDOGLUCANASE 1"/>
    <property type="match status" value="1"/>
</dbReference>
<dbReference type="Proteomes" id="UP000242875">
    <property type="component" value="Unassembled WGS sequence"/>
</dbReference>
<feature type="binding site" evidence="23">
    <location>
        <position position="903"/>
    </location>
    <ligand>
        <name>ITP</name>
        <dbReference type="ChEBI" id="CHEBI:61402"/>
    </ligand>
</feature>
<keyword evidence="4" id="KW-0813">Transport</keyword>
<keyword evidence="23" id="KW-0539">Nucleus</keyword>
<dbReference type="Pfam" id="PF02015">
    <property type="entry name" value="Glyco_hydro_45"/>
    <property type="match status" value="1"/>
</dbReference>
<dbReference type="InterPro" id="IPR035971">
    <property type="entry name" value="CBD_sf"/>
</dbReference>
<keyword evidence="16" id="KW-0119">Carbohydrate metabolism</keyword>
<dbReference type="GO" id="GO:0008810">
    <property type="term" value="F:cellulase activity"/>
    <property type="evidence" value="ECO:0007669"/>
    <property type="project" value="UniProtKB-EC"/>
</dbReference>
<evidence type="ECO:0000256" key="5">
    <source>
        <dbReference type="ARBA" id="ARBA00022490"/>
    </source>
</evidence>
<dbReference type="Pfam" id="PF16916">
    <property type="entry name" value="ZT_dimer"/>
    <property type="match status" value="1"/>
</dbReference>
<evidence type="ECO:0000256" key="20">
    <source>
        <dbReference type="ARBA" id="ARBA00093218"/>
    </source>
</evidence>
<dbReference type="Gene3D" id="1.20.1510.10">
    <property type="entry name" value="Cation efflux protein transmembrane domain"/>
    <property type="match status" value="1"/>
</dbReference>
<dbReference type="SUPFAM" id="SSF52972">
    <property type="entry name" value="ITPase-like"/>
    <property type="match status" value="1"/>
</dbReference>
<keyword evidence="7 23" id="KW-0479">Metal-binding</keyword>
<dbReference type="InterPro" id="IPR000254">
    <property type="entry name" value="CBD"/>
</dbReference>
<dbReference type="GO" id="GO:0036222">
    <property type="term" value="F:XTP diphosphatase activity"/>
    <property type="evidence" value="ECO:0007669"/>
    <property type="project" value="UniProtKB-UniRule"/>
</dbReference>
<feature type="region of interest" description="Disordered" evidence="24">
    <location>
        <begin position="361"/>
        <end position="399"/>
    </location>
</feature>